<feature type="compositionally biased region" description="Basic and acidic residues" evidence="9">
    <location>
        <begin position="248"/>
        <end position="273"/>
    </location>
</feature>
<dbReference type="Pfam" id="PF17921">
    <property type="entry name" value="Integrase_H2C2"/>
    <property type="match status" value="1"/>
</dbReference>
<dbReference type="Gene3D" id="3.30.420.10">
    <property type="entry name" value="Ribonuclease H-like superfamily/Ribonuclease H"/>
    <property type="match status" value="2"/>
</dbReference>
<feature type="compositionally biased region" description="Basic residues" evidence="9">
    <location>
        <begin position="7"/>
        <end position="17"/>
    </location>
</feature>
<dbReference type="GO" id="GO:0003964">
    <property type="term" value="F:RNA-directed DNA polymerase activity"/>
    <property type="evidence" value="ECO:0007669"/>
    <property type="project" value="UniProtKB-KW"/>
</dbReference>
<feature type="compositionally biased region" description="Polar residues" evidence="9">
    <location>
        <begin position="491"/>
        <end position="501"/>
    </location>
</feature>
<dbReference type="InterPro" id="IPR012337">
    <property type="entry name" value="RNaseH-like_sf"/>
</dbReference>
<evidence type="ECO:0000256" key="5">
    <source>
        <dbReference type="ARBA" id="ARBA00022759"/>
    </source>
</evidence>
<keyword evidence="2" id="KW-0808">Transferase</keyword>
<feature type="domain" description="Integrase catalytic" evidence="10">
    <location>
        <begin position="1799"/>
        <end position="1958"/>
    </location>
</feature>
<evidence type="ECO:0000256" key="9">
    <source>
        <dbReference type="SAM" id="MobiDB-lite"/>
    </source>
</evidence>
<keyword evidence="8" id="KW-0233">DNA recombination</keyword>
<dbReference type="InterPro" id="IPR036397">
    <property type="entry name" value="RNaseH_sf"/>
</dbReference>
<sequence>MTEKMTKRMRQGLKRPRNLPWPPKSVPAEHQLEQKMIIKAKKGLEKSAIATTTQGQRPPQPSTPVVLAPPHHRNLGSKPGGSESTRGKCTISHQVVYHTWCRVLGSTSPTHKLSPCLTRPWTDTRPIRCRNFVHPHFGDSTGELSCNLPSFHHFEADPRYLGATTMPPKRSTRQNSVANSHAEVESQGHSHAMGETHAQGAHGGGQVLGGGEIPVGGPQQMALMFEMIKGMQQNQVELAESLRQLREANGNKEDHQNKNDNRNHEERESHNKNDTPFVTMSDVADLLKQERERPPKEPRHFVRRPPYPIELLKEPYPEKYDTPVFALFDGRKGNAMEHISKFLDSMGPFAAHGDLCLREFSKSLVDRAYTWYTVLPAGSIRTWEDMVESFCSKYFHVEEKITLVNLHGTKQQIGEDLVKYIHRFRDVSLDCHVKYQEGELVEVCIDNMLPEFRAHLENLDITRFAPLLQKARKTAISVKPQVEKSRDKKSLPQTLTVSTVAAPSGTKRKNPTDKAYEEPPPLPFTAEEMMAIFDKWVQDQVIKLPKISKQPTPEEQKDPKYCRYHRYVNHPTVDCRTLRWEVNRKIQNGTLQLSEEQQKVHQTPFPNYNKGKGKVVVSVVIHGNVSDIEAEESAAASASLVPAAVRTLQKSPKFKSLFNQLGFGPEARNAATEALITIAAESGATCFTAEAHASRAFLETTNAITFTDEDMEVQYPDHRRPLYLSAVVKDVQVRRALVDTGSCLNLIPLSTLQAANVSQQEIQGSPMEVTGFGGVTEYTMGHVQLVLRMGPIVALTRFHVVNAKTPYHVLLGRPWLHKHKLVSSTYHQCVKGRLNGKPIRIAANSCPFDQTEAHFVEAALYDDLASTGEPSIVRPCGTPLPAWEDIKDDPEIDLRELLQRKKKRKEREVEQGSAPQCQEGPTPEGGGLQPSCHLTQQTENSGKVVVDQLQSTAMSSEEVMVDHAQSTVMNHQKVAVDQTEVHGNEFQRSCGGSNRESTVMGPGGSMVDHARSAVTNSGKEATVDQTESTTMKKEKSTTAELNLTSKEELEPMRTFHTEVEAQITQEVKKLLAAGFIKPIQHPRWLSNIVPVKKKNGQIRCCVDFRNLNKACPKDEFPLPNMDLLIDSAAGHAMFSFMDGFSGYNQIRMSTRDAEKTAFRTPIGNFYYTVMPFGLKNVGATYQRTMTAMFHDMMHKEIEDYVDDIVVKSKKREDHLRILRKVFDRCRLYKLKMNPLKCAFGVSAGKFLGFLVHNRGIDVDPAKASAIATMKAPTSHKELKSFLGRLSYIRRFIPGLAAVTVVFTPLMKKGVPFVWSTACQQAFEKIQLIMTKLPTVCAPVPGRPLRLYLASNSEAIGGLVAQEDEDGTEKPIYYVSRALRDAETRYSGAERACLALIYASQRLRHYFLAHKIQLMTKSHPIRSLLHRPILSGRLAQWLLQLSQYEIITETPTAIKSQAIADLLAQFPGEDSSSISHEVPGEIGEVLLAGLVDSTWTLKFDGSSTSNSSGVGIVLVREDGETIAKSFKLDFSCSNNASEYEAYITGLAIAHEMGIKHLRVIGDSNLIICQTKGEFSLKEPSLALYRALAQKLEEKFDTFEISHAMREACLSLDLLREKFKEQNLDAEDWRMPIKAKLMSPEGVADLKVLKDYVLIAGDLYRRLPGGVLARCVNLQEAAKKLIEVHEKCCEFRDGTSQAAIRIKKLATRYFVEGGILFRKGFHGDPLRCLSLAESQTVMKEAHSGECGEHQGKKRLYQLLLTLGYYWPTMKKDTADFVKSCHTCQLQANLIHTHPTSLQNMATPWPFHTWGLDLIGPINPSSGGYIWILVATEYFSKWVEAIPLRKATGAAVANFIREHIITRFGIPHKIISDNGTPFVNKNIREVLEHYRIKHRRSTPYYPQGNGQAEATNRMLLRILSKMVFDYGKGWSSHLADTLWAYRGSTKIATGFTPFSLVYGTDAISPTELLVPSPRILHGMDLEADADICAEARVADLESLEEARELAQVRSLRYHQKLADAYEKTLQTRIFAKGQMVLRTVDHVRRGLPSPSKFAPNWEGPYLIREAYDSGYYKLSTADGTTLVDPINGKWLKCYYS</sequence>
<evidence type="ECO:0000256" key="3">
    <source>
        <dbReference type="ARBA" id="ARBA00022695"/>
    </source>
</evidence>
<dbReference type="InterPro" id="IPR043502">
    <property type="entry name" value="DNA/RNA_pol_sf"/>
</dbReference>
<feature type="compositionally biased region" description="Gly residues" evidence="9">
    <location>
        <begin position="201"/>
        <end position="214"/>
    </location>
</feature>
<reference evidence="11" key="1">
    <citation type="submission" date="2018-02" db="EMBL/GenBank/DDBJ databases">
        <authorList>
            <person name="Cohen D.B."/>
            <person name="Kent A.D."/>
        </authorList>
    </citation>
    <scope>NUCLEOTIDE SEQUENCE</scope>
</reference>
<dbReference type="EC" id="2.7.7.49" evidence="1"/>
<dbReference type="CDD" id="cd01647">
    <property type="entry name" value="RT_LTR"/>
    <property type="match status" value="1"/>
</dbReference>
<dbReference type="Gene3D" id="3.30.70.270">
    <property type="match status" value="2"/>
</dbReference>
<protein>
    <recommendedName>
        <fullName evidence="1">RNA-directed DNA polymerase</fullName>
        <ecNumber evidence="1">2.7.7.49</ecNumber>
    </recommendedName>
</protein>
<dbReference type="InterPro" id="IPR041373">
    <property type="entry name" value="RT_RNaseH"/>
</dbReference>
<dbReference type="InterPro" id="IPR000477">
    <property type="entry name" value="RT_dom"/>
</dbReference>
<dbReference type="InterPro" id="IPR002156">
    <property type="entry name" value="RNaseH_domain"/>
</dbReference>
<keyword evidence="3" id="KW-0548">Nucleotidyltransferase</keyword>
<dbReference type="InterPro" id="IPR041588">
    <property type="entry name" value="Integrase_H2C2"/>
</dbReference>
<evidence type="ECO:0000256" key="8">
    <source>
        <dbReference type="ARBA" id="ARBA00023172"/>
    </source>
</evidence>
<dbReference type="CDD" id="cd09274">
    <property type="entry name" value="RNase_HI_RT_Ty3"/>
    <property type="match status" value="1"/>
</dbReference>
<feature type="region of interest" description="Disordered" evidence="9">
    <location>
        <begin position="479"/>
        <end position="521"/>
    </location>
</feature>
<dbReference type="GO" id="GO:0015074">
    <property type="term" value="P:DNA integration"/>
    <property type="evidence" value="ECO:0007669"/>
    <property type="project" value="InterPro"/>
</dbReference>
<dbReference type="Gene3D" id="1.10.340.70">
    <property type="match status" value="1"/>
</dbReference>
<feature type="compositionally biased region" description="Basic and acidic residues" evidence="9">
    <location>
        <begin position="182"/>
        <end position="194"/>
    </location>
</feature>
<dbReference type="Gene3D" id="3.10.10.10">
    <property type="entry name" value="HIV Type 1 Reverse Transcriptase, subunit A, domain 1"/>
    <property type="match status" value="1"/>
</dbReference>
<dbReference type="CDD" id="cd00303">
    <property type="entry name" value="retropepsin_like"/>
    <property type="match status" value="1"/>
</dbReference>
<keyword evidence="4" id="KW-0540">Nuclease</keyword>
<gene>
    <name evidence="11" type="ORF">FSB_LOCUS20031</name>
</gene>
<dbReference type="Pfam" id="PF17917">
    <property type="entry name" value="RT_RNaseH"/>
    <property type="match status" value="1"/>
</dbReference>
<evidence type="ECO:0000256" key="4">
    <source>
        <dbReference type="ARBA" id="ARBA00022722"/>
    </source>
</evidence>
<feature type="region of interest" description="Disordered" evidence="9">
    <location>
        <begin position="248"/>
        <end position="279"/>
    </location>
</feature>
<proteinExistence type="predicted"/>
<dbReference type="EMBL" id="OIVN01001283">
    <property type="protein sequence ID" value="SPC92149.1"/>
    <property type="molecule type" value="Genomic_DNA"/>
</dbReference>
<dbReference type="Pfam" id="PF00665">
    <property type="entry name" value="rve"/>
    <property type="match status" value="1"/>
</dbReference>
<dbReference type="GO" id="GO:0004523">
    <property type="term" value="F:RNA-DNA hybrid ribonuclease activity"/>
    <property type="evidence" value="ECO:0007669"/>
    <property type="project" value="InterPro"/>
</dbReference>
<dbReference type="SUPFAM" id="SSF56672">
    <property type="entry name" value="DNA/RNA polymerases"/>
    <property type="match status" value="1"/>
</dbReference>
<dbReference type="GO" id="GO:0006310">
    <property type="term" value="P:DNA recombination"/>
    <property type="evidence" value="ECO:0007669"/>
    <property type="project" value="UniProtKB-KW"/>
</dbReference>
<evidence type="ECO:0000256" key="6">
    <source>
        <dbReference type="ARBA" id="ARBA00022801"/>
    </source>
</evidence>
<dbReference type="PANTHER" id="PTHR37984">
    <property type="entry name" value="PROTEIN CBG26694"/>
    <property type="match status" value="1"/>
</dbReference>
<accession>A0A2N9FYR0</accession>
<evidence type="ECO:0000256" key="1">
    <source>
        <dbReference type="ARBA" id="ARBA00012493"/>
    </source>
</evidence>
<evidence type="ECO:0000259" key="10">
    <source>
        <dbReference type="PROSITE" id="PS50994"/>
    </source>
</evidence>
<evidence type="ECO:0000256" key="7">
    <source>
        <dbReference type="ARBA" id="ARBA00022918"/>
    </source>
</evidence>
<keyword evidence="5" id="KW-0255">Endonuclease</keyword>
<dbReference type="GO" id="GO:0003676">
    <property type="term" value="F:nucleic acid binding"/>
    <property type="evidence" value="ECO:0007669"/>
    <property type="project" value="InterPro"/>
</dbReference>
<dbReference type="PROSITE" id="PS50994">
    <property type="entry name" value="INTEGRASE"/>
    <property type="match status" value="1"/>
</dbReference>
<feature type="region of interest" description="Disordered" evidence="9">
    <location>
        <begin position="1014"/>
        <end position="1040"/>
    </location>
</feature>
<dbReference type="SUPFAM" id="SSF50630">
    <property type="entry name" value="Acid proteases"/>
    <property type="match status" value="1"/>
</dbReference>
<dbReference type="PANTHER" id="PTHR37984:SF5">
    <property type="entry name" value="PROTEIN NYNRIN-LIKE"/>
    <property type="match status" value="1"/>
</dbReference>
<keyword evidence="7" id="KW-0695">RNA-directed DNA polymerase</keyword>
<dbReference type="SUPFAM" id="SSF53098">
    <property type="entry name" value="Ribonuclease H-like"/>
    <property type="match status" value="2"/>
</dbReference>
<dbReference type="Pfam" id="PF00078">
    <property type="entry name" value="RVT_1"/>
    <property type="match status" value="1"/>
</dbReference>
<organism evidence="11">
    <name type="scientific">Fagus sylvatica</name>
    <name type="common">Beechnut</name>
    <dbReference type="NCBI Taxonomy" id="28930"/>
    <lineage>
        <taxon>Eukaryota</taxon>
        <taxon>Viridiplantae</taxon>
        <taxon>Streptophyta</taxon>
        <taxon>Embryophyta</taxon>
        <taxon>Tracheophyta</taxon>
        <taxon>Spermatophyta</taxon>
        <taxon>Magnoliopsida</taxon>
        <taxon>eudicotyledons</taxon>
        <taxon>Gunneridae</taxon>
        <taxon>Pentapetalae</taxon>
        <taxon>rosids</taxon>
        <taxon>fabids</taxon>
        <taxon>Fagales</taxon>
        <taxon>Fagaceae</taxon>
        <taxon>Fagus</taxon>
    </lineage>
</organism>
<feature type="region of interest" description="Disordered" evidence="9">
    <location>
        <begin position="903"/>
        <end position="932"/>
    </location>
</feature>
<dbReference type="InterPro" id="IPR043128">
    <property type="entry name" value="Rev_trsase/Diguanyl_cyclase"/>
</dbReference>
<evidence type="ECO:0000313" key="11">
    <source>
        <dbReference type="EMBL" id="SPC92149.1"/>
    </source>
</evidence>
<dbReference type="InterPro" id="IPR021109">
    <property type="entry name" value="Peptidase_aspartic_dom_sf"/>
</dbReference>
<feature type="region of interest" description="Disordered" evidence="9">
    <location>
        <begin position="1"/>
        <end position="29"/>
    </location>
</feature>
<dbReference type="InterPro" id="IPR050951">
    <property type="entry name" value="Retrovirus_Pol_polyprotein"/>
</dbReference>
<feature type="compositionally biased region" description="Basic and acidic residues" evidence="9">
    <location>
        <begin position="481"/>
        <end position="490"/>
    </location>
</feature>
<dbReference type="CDD" id="cd09279">
    <property type="entry name" value="RNase_HI_like"/>
    <property type="match status" value="1"/>
</dbReference>
<name>A0A2N9FYR0_FAGSY</name>
<dbReference type="InterPro" id="IPR001584">
    <property type="entry name" value="Integrase_cat-core"/>
</dbReference>
<keyword evidence="6" id="KW-0378">Hydrolase</keyword>
<dbReference type="Pfam" id="PF13456">
    <property type="entry name" value="RVT_3"/>
    <property type="match status" value="1"/>
</dbReference>
<dbReference type="FunFam" id="3.30.420.10:FF:000032">
    <property type="entry name" value="Retrovirus-related Pol polyprotein from transposon 297-like Protein"/>
    <property type="match status" value="1"/>
</dbReference>
<feature type="region of interest" description="Disordered" evidence="9">
    <location>
        <begin position="163"/>
        <end position="214"/>
    </location>
</feature>
<evidence type="ECO:0000256" key="2">
    <source>
        <dbReference type="ARBA" id="ARBA00022679"/>
    </source>
</evidence>
<feature type="compositionally biased region" description="Polar residues" evidence="9">
    <location>
        <begin position="1014"/>
        <end position="1025"/>
    </location>
</feature>
<dbReference type="InterPro" id="IPR005162">
    <property type="entry name" value="Retrotrans_gag_dom"/>
</dbReference>
<feature type="region of interest" description="Disordered" evidence="9">
    <location>
        <begin position="50"/>
        <end position="86"/>
    </location>
</feature>
<dbReference type="Gene3D" id="2.40.70.10">
    <property type="entry name" value="Acid Proteases"/>
    <property type="match status" value="1"/>
</dbReference>
<dbReference type="Pfam" id="PF03732">
    <property type="entry name" value="Retrotrans_gag"/>
    <property type="match status" value="1"/>
</dbReference>